<dbReference type="PANTHER" id="PTHR30290">
    <property type="entry name" value="PERIPLASMIC BINDING COMPONENT OF ABC TRANSPORTER"/>
    <property type="match status" value="1"/>
</dbReference>
<dbReference type="PROSITE" id="PS51257">
    <property type="entry name" value="PROKAR_LIPOPROTEIN"/>
    <property type="match status" value="1"/>
</dbReference>
<reference evidence="11" key="1">
    <citation type="journal article" date="2019" name="Int. J. Syst. Evol. Microbiol.">
        <title>The Global Catalogue of Microorganisms (GCM) 10K type strain sequencing project: providing services to taxonomists for standard genome sequencing and annotation.</title>
        <authorList>
            <consortium name="The Broad Institute Genomics Platform"/>
            <consortium name="The Broad Institute Genome Sequencing Center for Infectious Disease"/>
            <person name="Wu L."/>
            <person name="Ma J."/>
        </authorList>
    </citation>
    <scope>NUCLEOTIDE SEQUENCE [LARGE SCALE GENOMIC DNA]</scope>
    <source>
        <strain evidence="11">JCM 15395</strain>
    </source>
</reference>
<evidence type="ECO:0000259" key="9">
    <source>
        <dbReference type="Pfam" id="PF00496"/>
    </source>
</evidence>
<accession>A0ABP3QNT6</accession>
<name>A0ABP3QNT6_9BACI</name>
<dbReference type="CDD" id="cd08499">
    <property type="entry name" value="PBP2_Ylib_like"/>
    <property type="match status" value="1"/>
</dbReference>
<dbReference type="Gene3D" id="3.10.105.10">
    <property type="entry name" value="Dipeptide-binding Protein, Domain 3"/>
    <property type="match status" value="1"/>
</dbReference>
<dbReference type="Gene3D" id="3.40.190.10">
    <property type="entry name" value="Periplasmic binding protein-like II"/>
    <property type="match status" value="1"/>
</dbReference>
<comment type="similarity">
    <text evidence="3">Belongs to the bacterial solute-binding protein 5 family.</text>
</comment>
<dbReference type="RefSeq" id="WP_343810135.1">
    <property type="nucleotide sequence ID" value="NZ_BAAADS010000001.1"/>
</dbReference>
<keyword evidence="7" id="KW-0574">Periplasm</keyword>
<evidence type="ECO:0000256" key="6">
    <source>
        <dbReference type="ARBA" id="ARBA00022729"/>
    </source>
</evidence>
<dbReference type="PANTHER" id="PTHR30290:SF32">
    <property type="entry name" value="GLUTATHIONE-BINDING PROTEIN GSIB"/>
    <property type="match status" value="1"/>
</dbReference>
<dbReference type="InterPro" id="IPR000914">
    <property type="entry name" value="SBP_5_dom"/>
</dbReference>
<keyword evidence="5" id="KW-0813">Transport</keyword>
<dbReference type="Proteomes" id="UP001500866">
    <property type="component" value="Unassembled WGS sequence"/>
</dbReference>
<dbReference type="Pfam" id="PF00496">
    <property type="entry name" value="SBP_bac_5"/>
    <property type="match status" value="1"/>
</dbReference>
<feature type="signal peptide" evidence="8">
    <location>
        <begin position="1"/>
        <end position="27"/>
    </location>
</feature>
<feature type="domain" description="Solute-binding protein family 5" evidence="9">
    <location>
        <begin position="87"/>
        <end position="444"/>
    </location>
</feature>
<comment type="function">
    <text evidence="1">Part of the ABC transporter complex GsiABCD involved in glutathione import. Binds glutathione.</text>
</comment>
<dbReference type="PIRSF" id="PIRSF002741">
    <property type="entry name" value="MppA"/>
    <property type="match status" value="1"/>
</dbReference>
<evidence type="ECO:0000256" key="8">
    <source>
        <dbReference type="SAM" id="SignalP"/>
    </source>
</evidence>
<evidence type="ECO:0000313" key="11">
    <source>
        <dbReference type="Proteomes" id="UP001500866"/>
    </source>
</evidence>
<evidence type="ECO:0000256" key="3">
    <source>
        <dbReference type="ARBA" id="ARBA00005695"/>
    </source>
</evidence>
<feature type="chain" id="PRO_5046729352" description="Glutathione-binding protein GsiB" evidence="8">
    <location>
        <begin position="28"/>
        <end position="530"/>
    </location>
</feature>
<evidence type="ECO:0000256" key="4">
    <source>
        <dbReference type="ARBA" id="ARBA00017393"/>
    </source>
</evidence>
<proteinExistence type="inferred from homology"/>
<gene>
    <name evidence="10" type="primary">gsiB</name>
    <name evidence="10" type="ORF">GCM10009001_05890</name>
</gene>
<dbReference type="InterPro" id="IPR039424">
    <property type="entry name" value="SBP_5"/>
</dbReference>
<organism evidence="10 11">
    <name type="scientific">Virgibacillus siamensis</name>
    <dbReference type="NCBI Taxonomy" id="480071"/>
    <lineage>
        <taxon>Bacteria</taxon>
        <taxon>Bacillati</taxon>
        <taxon>Bacillota</taxon>
        <taxon>Bacilli</taxon>
        <taxon>Bacillales</taxon>
        <taxon>Bacillaceae</taxon>
        <taxon>Virgibacillus</taxon>
    </lineage>
</organism>
<evidence type="ECO:0000256" key="1">
    <source>
        <dbReference type="ARBA" id="ARBA00003489"/>
    </source>
</evidence>
<evidence type="ECO:0000313" key="10">
    <source>
        <dbReference type="EMBL" id="GAA0592520.1"/>
    </source>
</evidence>
<sequence>MFNRRKVFIFAASLIILLVLFSGCSNSSETKGKDSTQGTATKEGNDLTIAVDANLISMDPHDTNDTLSGSVQRTMFQGLFGFSKGMEVVPVLAKDYKISDNGLVYTFQLKKGITFHDGASFNAKAVKVNIDRLANPDNNLKRHSLFAMVKSTEVVDEYTVKVKLKKPFGAFINNLAHPAGRIISPKALEKYGKEVSRNPVGTGPYKFKEWVPGDHLTVVKYDQYWQDGYPKIDKLTFEPTPENGSRVAKLKTGEADFIFPVPPEQAKQIDGKNGIEVKAEPSIVVRYMAMNSMKEPFNNVKVRKAINYGIDKEAFIKVVKRGFGKPLDSVIAPKTSFYSQQKVYEYNLEKAKQLLKEAGYPDGFKTTLWGGNNSTSMKGMQFIQQQLAKIGVDVEIVPMETGTMSEKIWSTKPKETELEMYYGGWSPSTGDADWGIRPLLGGKEAFPPKSYNTAYYSNDKVTKLINDALLTAKPDEREKLYAEIQKLIWNDAPWAFLTVDYTISGKKNYLEGVYLLPDGSLSTHDAKIVK</sequence>
<evidence type="ECO:0000256" key="7">
    <source>
        <dbReference type="ARBA" id="ARBA00022764"/>
    </source>
</evidence>
<dbReference type="EMBL" id="BAAADS010000001">
    <property type="protein sequence ID" value="GAA0592520.1"/>
    <property type="molecule type" value="Genomic_DNA"/>
</dbReference>
<evidence type="ECO:0000256" key="2">
    <source>
        <dbReference type="ARBA" id="ARBA00004418"/>
    </source>
</evidence>
<comment type="subcellular location">
    <subcellularLocation>
        <location evidence="2">Periplasm</location>
    </subcellularLocation>
</comment>
<dbReference type="SUPFAM" id="SSF53850">
    <property type="entry name" value="Periplasmic binding protein-like II"/>
    <property type="match status" value="1"/>
</dbReference>
<comment type="caution">
    <text evidence="10">The sequence shown here is derived from an EMBL/GenBank/DDBJ whole genome shotgun (WGS) entry which is preliminary data.</text>
</comment>
<protein>
    <recommendedName>
        <fullName evidence="4">Glutathione-binding protein GsiB</fullName>
    </recommendedName>
</protein>
<evidence type="ECO:0000256" key="5">
    <source>
        <dbReference type="ARBA" id="ARBA00022448"/>
    </source>
</evidence>
<keyword evidence="11" id="KW-1185">Reference proteome</keyword>
<dbReference type="Gene3D" id="3.90.76.10">
    <property type="entry name" value="Dipeptide-binding Protein, Domain 1"/>
    <property type="match status" value="1"/>
</dbReference>
<keyword evidence="6 8" id="KW-0732">Signal</keyword>
<dbReference type="InterPro" id="IPR030678">
    <property type="entry name" value="Peptide/Ni-bd"/>
</dbReference>